<evidence type="ECO:0000313" key="10">
    <source>
        <dbReference type="EMBL" id="MCR8635425.1"/>
    </source>
</evidence>
<dbReference type="InterPro" id="IPR006635">
    <property type="entry name" value="NEAT_dom"/>
</dbReference>
<evidence type="ECO:0000256" key="6">
    <source>
        <dbReference type="SAM" id="MobiDB-lite"/>
    </source>
</evidence>
<dbReference type="InterPro" id="IPR001119">
    <property type="entry name" value="SLH_dom"/>
</dbReference>
<keyword evidence="4 7" id="KW-0732">Signal</keyword>
<sequence>MKSNLKQSIALCLTLALFLSSLLSVLHINMGTAEAAVTLPDNEYSVSYRYLKDNTIDSSAANGYLSVLNSGKLIVKDGKMKFEHQITQKYYSYFQHLSFRKAGAVKAVIDSSTQAVQGIEGYQSYPVRPSMDGTGNWIATIDVEDITKKPDVLMHVVIKNDPHYPAGFVYDYWYNVQLEINTSSLPLEGGGGDGGTEQPITIGQLNTLITDSRKLYADTSEGTNLGDAPAGSKQPFNAKILSAESFIASGNTSAAAIKAAYNELLAALNTYKSLIVSANKTNLNSLIIAVSAYLEKMNEIGFTEGKLGYTYAPVTPGEYYKGSKTFLQENVDQAKEILNKVKATQTEVDQAIYNLASDYNYYKVDYYVASKPFKLIVLDSLNRTSIPSQQAPEIADTTVLITNNGKGILDNTRANITFNGEKPPQEMVQSSLVRSTGGFTTAGLSYTNEGNQAVLLTKSSDQQKKVYQVIIRGVNYSDATWQGLSYIRYKLDSVTKEVYLSYNAEQLDALSLAASAAQKLQDEAPVTPGAETAYTAAKTALQSKITAAKDTAQNLAATRPQITAAKTALDQALAAFKTTVTYPLHFSTVHATSDAFSTLDSYFLKPATISTVGSVTYSTYVTAALKDSSTIKEFKVKTGNQYVDSTVVSENTTANTRVIKFKVDSLSALIDAQVRVVIPAQSYDRTHDIRLNFNNVDNSALAQLVTDATNANRAAVTGTLPGQYPEAAKTALQTAITAAGTEASRLTGTAAQSAAALQALQQAFNTFKASVIVGNPDPGIPDSENPISFVIYKKGSNEHSVMYTYVDPTSGKLTVTGGKKYISFTLLQGEEIKSFKTEKNGVLTETETVSSNAAANTRVVRFEIADINARLNGWVKIYWVLPAPIGVYDHEYDVELGFSTQLPAGNKTLLTSEIEAAKAKLTAAVEGSIAGQYKVGAKALLEAAINQAASVSSSTTATQLVIDAAVTALKKSVSIFLASVILADASYTFNWPSTIKDGTGTPLTNFISSNASMKVGSGKQIVTINLVNGVTFKKLQLKKADGSLEDASTIAAAKQAGIVKALATDSATTSVSFEVKDRSAVYVLSLLDAAQTERTFEIDFPGISLTPVTDTGTGTTPTTPTTGSGGGRGGGGGGGGVATVVPTLAETLKAGTYTIDYALYLRSTSQTSSANEFVKHPAKLEIKDGKSYVVLTVASKEVTGLKIASSTGTWKDAEVLSVNESLNEKTLRFEIQNAASKVYAQFKLLVPDKYNGEYEADFSFNQDSIQSIEIPGQQPGTAAGLSFSDLHNHWAQANIERAVALGVVNGYEDGTFRPDANINRAEFATLLNKALKLEPSSNALSFTDLNSIPQWVKPYLAPVVQAGIISGYEDGTFRAERKISRAELAVIIVRALKLNVDTNTQSTFSDADSIPQWAKAAVAEAHKQGIISGRDNNLFAPNESATRAEAVSLVMALQNAILK</sequence>
<feature type="domain" description="SLH" evidence="9">
    <location>
        <begin position="1404"/>
        <end position="1459"/>
    </location>
</feature>
<proteinExistence type="predicted"/>
<dbReference type="InterPro" id="IPR037250">
    <property type="entry name" value="NEAT_dom_sf"/>
</dbReference>
<dbReference type="Pfam" id="PF07554">
    <property type="entry name" value="FIVAR"/>
    <property type="match status" value="4"/>
</dbReference>
<evidence type="ECO:0000256" key="4">
    <source>
        <dbReference type="ARBA" id="ARBA00022729"/>
    </source>
</evidence>
<feature type="region of interest" description="Disordered" evidence="6">
    <location>
        <begin position="1107"/>
        <end position="1135"/>
    </location>
</feature>
<feature type="compositionally biased region" description="Low complexity" evidence="6">
    <location>
        <begin position="1107"/>
        <end position="1122"/>
    </location>
</feature>
<comment type="subcellular location">
    <subcellularLocation>
        <location evidence="1">Secreted</location>
        <location evidence="1">Cell wall</location>
        <topology evidence="1">Peptidoglycan-anchor</topology>
    </subcellularLocation>
</comment>
<feature type="domain" description="NEAT" evidence="8">
    <location>
        <begin position="577"/>
        <end position="701"/>
    </location>
</feature>
<dbReference type="PANTHER" id="PTHR37824:SF1">
    <property type="entry name" value="IRON-REGULATED SURFACE DETERMINANT PROTEIN C"/>
    <property type="match status" value="1"/>
</dbReference>
<dbReference type="Gene3D" id="1.20.1270.90">
    <property type="entry name" value="AF1782-like"/>
    <property type="match status" value="5"/>
</dbReference>
<comment type="caution">
    <text evidence="10">The sequence shown here is derived from an EMBL/GenBank/DDBJ whole genome shotgun (WGS) entry which is preliminary data.</text>
</comment>
<dbReference type="CDD" id="cd06920">
    <property type="entry name" value="NEAT"/>
    <property type="match status" value="4"/>
</dbReference>
<accession>A0ABT1YQG7</accession>
<evidence type="ECO:0000259" key="9">
    <source>
        <dbReference type="PROSITE" id="PS51272"/>
    </source>
</evidence>
<feature type="domain" description="SLH" evidence="9">
    <location>
        <begin position="1278"/>
        <end position="1341"/>
    </location>
</feature>
<dbReference type="Pfam" id="PF05031">
    <property type="entry name" value="NEAT"/>
    <property type="match status" value="4"/>
</dbReference>
<dbReference type="SUPFAM" id="SSF158911">
    <property type="entry name" value="NEAT domain-like"/>
    <property type="match status" value="4"/>
</dbReference>
<evidence type="ECO:0000313" key="11">
    <source>
        <dbReference type="Proteomes" id="UP001300012"/>
    </source>
</evidence>
<feature type="domain" description="SLH" evidence="9">
    <location>
        <begin position="1342"/>
        <end position="1402"/>
    </location>
</feature>
<keyword evidence="5" id="KW-0572">Peptidoglycan-anchor</keyword>
<evidence type="ECO:0000256" key="3">
    <source>
        <dbReference type="ARBA" id="ARBA00022525"/>
    </source>
</evidence>
<evidence type="ECO:0000256" key="5">
    <source>
        <dbReference type="ARBA" id="ARBA00023088"/>
    </source>
</evidence>
<evidence type="ECO:0000256" key="1">
    <source>
        <dbReference type="ARBA" id="ARBA00004168"/>
    </source>
</evidence>
<evidence type="ECO:0000256" key="7">
    <source>
        <dbReference type="SAM" id="SignalP"/>
    </source>
</evidence>
<feature type="signal peptide" evidence="7">
    <location>
        <begin position="1"/>
        <end position="35"/>
    </location>
</feature>
<feature type="chain" id="PRO_5047371824" evidence="7">
    <location>
        <begin position="36"/>
        <end position="1459"/>
    </location>
</feature>
<dbReference type="Gene3D" id="2.60.40.1850">
    <property type="match status" value="5"/>
</dbReference>
<name>A0ABT1YQG7_9BACL</name>
<dbReference type="Proteomes" id="UP001300012">
    <property type="component" value="Unassembled WGS sequence"/>
</dbReference>
<dbReference type="EMBL" id="JANQBD010000027">
    <property type="protein sequence ID" value="MCR8635425.1"/>
    <property type="molecule type" value="Genomic_DNA"/>
</dbReference>
<protein>
    <submittedName>
        <fullName evidence="10">NEAT domain-containing protein</fullName>
    </submittedName>
</protein>
<reference evidence="10 11" key="1">
    <citation type="submission" date="2022-08" db="EMBL/GenBank/DDBJ databases">
        <title>Paenibacillus endoradicis sp. nov., Paenibacillus radicibacter sp. nov and Paenibacillus pararadicis sp. nov., three cold-adapted plant growth-promoting bacteria isolated from root of Larix gmelinii in Great Khingan.</title>
        <authorList>
            <person name="Xue H."/>
        </authorList>
    </citation>
    <scope>NUCLEOTIDE SEQUENCE [LARGE SCALE GENOMIC DNA]</scope>
    <source>
        <strain evidence="10 11">N5-1-1-5</strain>
    </source>
</reference>
<dbReference type="RefSeq" id="WP_258216970.1">
    <property type="nucleotide sequence ID" value="NZ_JANQBD010000027.1"/>
</dbReference>
<feature type="domain" description="NEAT" evidence="8">
    <location>
        <begin position="780"/>
        <end position="906"/>
    </location>
</feature>
<keyword evidence="3" id="KW-0964">Secreted</keyword>
<feature type="domain" description="NEAT" evidence="8">
    <location>
        <begin position="1148"/>
        <end position="1278"/>
    </location>
</feature>
<dbReference type="Pfam" id="PF00395">
    <property type="entry name" value="SLH"/>
    <property type="match status" value="3"/>
</dbReference>
<keyword evidence="11" id="KW-1185">Reference proteome</keyword>
<feature type="compositionally biased region" description="Gly residues" evidence="6">
    <location>
        <begin position="1123"/>
        <end position="1135"/>
    </location>
</feature>
<keyword evidence="2" id="KW-0134">Cell wall</keyword>
<feature type="domain" description="NEAT" evidence="8">
    <location>
        <begin position="39"/>
        <end position="188"/>
    </location>
</feature>
<evidence type="ECO:0000256" key="2">
    <source>
        <dbReference type="ARBA" id="ARBA00022512"/>
    </source>
</evidence>
<dbReference type="InterPro" id="IPR050436">
    <property type="entry name" value="IsdA"/>
</dbReference>
<gene>
    <name evidence="10" type="ORF">NV381_29900</name>
</gene>
<dbReference type="PROSITE" id="PS50978">
    <property type="entry name" value="NEAT"/>
    <property type="match status" value="4"/>
</dbReference>
<evidence type="ECO:0000259" key="8">
    <source>
        <dbReference type="PROSITE" id="PS50978"/>
    </source>
</evidence>
<dbReference type="SMART" id="SM00725">
    <property type="entry name" value="NEAT"/>
    <property type="match status" value="4"/>
</dbReference>
<dbReference type="PROSITE" id="PS51272">
    <property type="entry name" value="SLH"/>
    <property type="match status" value="3"/>
</dbReference>
<organism evidence="10 11">
    <name type="scientific">Paenibacillus radicis</name>
    <name type="common">ex Xue et al. 2023</name>
    <dbReference type="NCBI Taxonomy" id="2972489"/>
    <lineage>
        <taxon>Bacteria</taxon>
        <taxon>Bacillati</taxon>
        <taxon>Bacillota</taxon>
        <taxon>Bacilli</taxon>
        <taxon>Bacillales</taxon>
        <taxon>Paenibacillaceae</taxon>
        <taxon>Paenibacillus</taxon>
    </lineage>
</organism>
<dbReference type="PANTHER" id="PTHR37824">
    <property type="entry name" value="IRON-REGULATED SURFACE DETERMINANT PROTEIN C"/>
    <property type="match status" value="1"/>
</dbReference>